<keyword evidence="2" id="KW-0732">Signal</keyword>
<reference evidence="3 4" key="1">
    <citation type="submission" date="2019-01" db="EMBL/GenBank/DDBJ databases">
        <authorList>
            <person name="Ferrante I. M."/>
        </authorList>
    </citation>
    <scope>NUCLEOTIDE SEQUENCE [LARGE SCALE GENOMIC DNA]</scope>
    <source>
        <strain evidence="3 4">B856</strain>
    </source>
</reference>
<dbReference type="Proteomes" id="UP000291116">
    <property type="component" value="Unassembled WGS sequence"/>
</dbReference>
<evidence type="ECO:0008006" key="5">
    <source>
        <dbReference type="Google" id="ProtNLM"/>
    </source>
</evidence>
<dbReference type="EMBL" id="CAACVS010000407">
    <property type="protein sequence ID" value="VEU42067.1"/>
    <property type="molecule type" value="Genomic_DNA"/>
</dbReference>
<evidence type="ECO:0000256" key="1">
    <source>
        <dbReference type="SAM" id="MobiDB-lite"/>
    </source>
</evidence>
<name>A0A448ZJ29_9STRA</name>
<proteinExistence type="predicted"/>
<feature type="chain" id="PRO_5019399067" description="DOMON domain-containing protein" evidence="2">
    <location>
        <begin position="24"/>
        <end position="266"/>
    </location>
</feature>
<gene>
    <name evidence="3" type="ORF">PSNMU_V1.4_AUG-EV-PASAV3_0089630</name>
</gene>
<keyword evidence="4" id="KW-1185">Reference proteome</keyword>
<organism evidence="3 4">
    <name type="scientific">Pseudo-nitzschia multistriata</name>
    <dbReference type="NCBI Taxonomy" id="183589"/>
    <lineage>
        <taxon>Eukaryota</taxon>
        <taxon>Sar</taxon>
        <taxon>Stramenopiles</taxon>
        <taxon>Ochrophyta</taxon>
        <taxon>Bacillariophyta</taxon>
        <taxon>Bacillariophyceae</taxon>
        <taxon>Bacillariophycidae</taxon>
        <taxon>Bacillariales</taxon>
        <taxon>Bacillariaceae</taxon>
        <taxon>Pseudo-nitzschia</taxon>
    </lineage>
</organism>
<dbReference type="AlphaFoldDB" id="A0A448ZJ29"/>
<sequence>MIFANHFAAAVAVAALSFDPSRGGVDAAESTDYRVRCIPFQSPPVCVGAIYVATPMPMGFPNGTYAMVGGYLFAYDFVEGLEDGEDDMGSIFDALTGSVLEVKIRDDGSCAITLVEPGDEPNGGKVYTACNSCSTVSCSNTDVAFDCSNLENGRVSNPGECESPYAQPFFYPFNTDVSGGETEAPTVKETSSVGDESSLDDLKPGFADLYDPAKAAMPPSGEKDASMGDIAEGSSSSGGSTAEVHSTTMQILALSGMVAAMMSLWM</sequence>
<feature type="signal peptide" evidence="2">
    <location>
        <begin position="1"/>
        <end position="23"/>
    </location>
</feature>
<evidence type="ECO:0000313" key="3">
    <source>
        <dbReference type="EMBL" id="VEU42067.1"/>
    </source>
</evidence>
<protein>
    <recommendedName>
        <fullName evidence="5">DOMON domain-containing protein</fullName>
    </recommendedName>
</protein>
<evidence type="ECO:0000256" key="2">
    <source>
        <dbReference type="SAM" id="SignalP"/>
    </source>
</evidence>
<accession>A0A448ZJ29</accession>
<evidence type="ECO:0000313" key="4">
    <source>
        <dbReference type="Proteomes" id="UP000291116"/>
    </source>
</evidence>
<feature type="region of interest" description="Disordered" evidence="1">
    <location>
        <begin position="214"/>
        <end position="242"/>
    </location>
</feature>
<feature type="region of interest" description="Disordered" evidence="1">
    <location>
        <begin position="180"/>
        <end position="199"/>
    </location>
</feature>